<evidence type="ECO:0000313" key="3">
    <source>
        <dbReference type="Proteomes" id="UP000646827"/>
    </source>
</evidence>
<dbReference type="EMBL" id="JAEPRB010000165">
    <property type="protein sequence ID" value="KAG2219772.1"/>
    <property type="molecule type" value="Genomic_DNA"/>
</dbReference>
<reference evidence="2 3" key="1">
    <citation type="submission" date="2020-12" db="EMBL/GenBank/DDBJ databases">
        <title>Metabolic potential, ecology and presence of endohyphal bacteria is reflected in genomic diversity of Mucoromycotina.</title>
        <authorList>
            <person name="Muszewska A."/>
            <person name="Okrasinska A."/>
            <person name="Steczkiewicz K."/>
            <person name="Drgas O."/>
            <person name="Orlowska M."/>
            <person name="Perlinska-Lenart U."/>
            <person name="Aleksandrzak-Piekarczyk T."/>
            <person name="Szatraj K."/>
            <person name="Zielenkiewicz U."/>
            <person name="Pilsyk S."/>
            <person name="Malc E."/>
            <person name="Mieczkowski P."/>
            <person name="Kruszewska J.S."/>
            <person name="Biernat P."/>
            <person name="Pawlowska J."/>
        </authorList>
    </citation>
    <scope>NUCLEOTIDE SEQUENCE [LARGE SCALE GENOMIC DNA]</scope>
    <source>
        <strain evidence="2 3">CBS 142.35</strain>
    </source>
</reference>
<organism evidence="2 3">
    <name type="scientific">Circinella minor</name>
    <dbReference type="NCBI Taxonomy" id="1195481"/>
    <lineage>
        <taxon>Eukaryota</taxon>
        <taxon>Fungi</taxon>
        <taxon>Fungi incertae sedis</taxon>
        <taxon>Mucoromycota</taxon>
        <taxon>Mucoromycotina</taxon>
        <taxon>Mucoromycetes</taxon>
        <taxon>Mucorales</taxon>
        <taxon>Lichtheimiaceae</taxon>
        <taxon>Circinella</taxon>
    </lineage>
</organism>
<comment type="caution">
    <text evidence="2">The sequence shown here is derived from an EMBL/GenBank/DDBJ whole genome shotgun (WGS) entry which is preliminary data.</text>
</comment>
<evidence type="ECO:0000313" key="2">
    <source>
        <dbReference type="EMBL" id="KAG2219772.1"/>
    </source>
</evidence>
<proteinExistence type="predicted"/>
<dbReference type="AlphaFoldDB" id="A0A8H7VI55"/>
<keyword evidence="3" id="KW-1185">Reference proteome</keyword>
<feature type="region of interest" description="Disordered" evidence="1">
    <location>
        <begin position="21"/>
        <end position="71"/>
    </location>
</feature>
<protein>
    <submittedName>
        <fullName evidence="2">Uncharacterized protein</fullName>
    </submittedName>
</protein>
<evidence type="ECO:0000256" key="1">
    <source>
        <dbReference type="SAM" id="MobiDB-lite"/>
    </source>
</evidence>
<accession>A0A8H7VI55</accession>
<feature type="compositionally biased region" description="Low complexity" evidence="1">
    <location>
        <begin position="29"/>
        <end position="49"/>
    </location>
</feature>
<gene>
    <name evidence="2" type="ORF">INT45_008603</name>
</gene>
<feature type="compositionally biased region" description="Basic and acidic residues" evidence="1">
    <location>
        <begin position="52"/>
        <end position="65"/>
    </location>
</feature>
<dbReference type="Proteomes" id="UP000646827">
    <property type="component" value="Unassembled WGS sequence"/>
</dbReference>
<name>A0A8H7VI55_9FUNG</name>
<sequence length="211" mass="23729">MEGRLSLLNAASSSVTREARRLFESLEHSNNSGDGSSSGPSVSTSPTFSEQNNKDDEDRENFTNHEDDDEQKECACDVSLETVAMKRLSNKFEVNDMDPLMNLMKNDDDILSRANNHIIKLISQKHLIEVEEETMKLLLSSAINLLVDDTVAACMVNVFSPGQLKYMVGEKQSWVGMDVMTRAEIDYILDNNSSEYMDISIKDYASETAYY</sequence>